<organism evidence="2 3">
    <name type="scientific">Vasconcelosia minhoensis LEGE 07310</name>
    <dbReference type="NCBI Taxonomy" id="915328"/>
    <lineage>
        <taxon>Bacteria</taxon>
        <taxon>Bacillati</taxon>
        <taxon>Cyanobacteriota</taxon>
        <taxon>Cyanophyceae</taxon>
        <taxon>Nodosilineales</taxon>
        <taxon>Cymatolegaceae</taxon>
        <taxon>Vasconcelosia</taxon>
        <taxon>Vasconcelosia minhoensis</taxon>
    </lineage>
</organism>
<keyword evidence="2" id="KW-0315">Glutamine amidotransferase</keyword>
<name>A0A8J7ALE0_9CYAN</name>
<dbReference type="Pfam" id="PF00117">
    <property type="entry name" value="GATase"/>
    <property type="match status" value="1"/>
</dbReference>
<keyword evidence="3" id="KW-1185">Reference proteome</keyword>
<comment type="caution">
    <text evidence="2">The sequence shown here is derived from an EMBL/GenBank/DDBJ whole genome shotgun (WGS) entry which is preliminary data.</text>
</comment>
<dbReference type="Gene3D" id="3.40.50.880">
    <property type="match status" value="1"/>
</dbReference>
<reference evidence="2" key="1">
    <citation type="submission" date="2020-10" db="EMBL/GenBank/DDBJ databases">
        <authorList>
            <person name="Castelo-Branco R."/>
            <person name="Eusebio N."/>
            <person name="Adriana R."/>
            <person name="Vieira A."/>
            <person name="Brugerolle De Fraissinette N."/>
            <person name="Rezende De Castro R."/>
            <person name="Schneider M.P."/>
            <person name="Vasconcelos V."/>
            <person name="Leao P.N."/>
        </authorList>
    </citation>
    <scope>NUCLEOTIDE SEQUENCE</scope>
    <source>
        <strain evidence="2">LEGE 07310</strain>
    </source>
</reference>
<dbReference type="PANTHER" id="PTHR42695">
    <property type="entry name" value="GLUTAMINE AMIDOTRANSFERASE YLR126C-RELATED"/>
    <property type="match status" value="1"/>
</dbReference>
<dbReference type="Proteomes" id="UP000636505">
    <property type="component" value="Unassembled WGS sequence"/>
</dbReference>
<dbReference type="SUPFAM" id="SSF52317">
    <property type="entry name" value="Class I glutamine amidotransferase-like"/>
    <property type="match status" value="1"/>
</dbReference>
<evidence type="ECO:0000313" key="3">
    <source>
        <dbReference type="Proteomes" id="UP000636505"/>
    </source>
</evidence>
<dbReference type="RefSeq" id="WP_193911506.1">
    <property type="nucleotide sequence ID" value="NZ_JADEXG010000077.1"/>
</dbReference>
<dbReference type="PANTHER" id="PTHR42695:SF5">
    <property type="entry name" value="GLUTAMINE AMIDOTRANSFERASE YLR126C-RELATED"/>
    <property type="match status" value="1"/>
</dbReference>
<dbReference type="InterPro" id="IPR017926">
    <property type="entry name" value="GATASE"/>
</dbReference>
<dbReference type="PROSITE" id="PS51273">
    <property type="entry name" value="GATASE_TYPE_1"/>
    <property type="match status" value="1"/>
</dbReference>
<evidence type="ECO:0000313" key="2">
    <source>
        <dbReference type="EMBL" id="MBE9079993.1"/>
    </source>
</evidence>
<dbReference type="AlphaFoldDB" id="A0A8J7ALE0"/>
<dbReference type="EMBL" id="JADEXG010000077">
    <property type="protein sequence ID" value="MBE9079993.1"/>
    <property type="molecule type" value="Genomic_DNA"/>
</dbReference>
<dbReference type="InterPro" id="IPR029062">
    <property type="entry name" value="Class_I_gatase-like"/>
</dbReference>
<gene>
    <name evidence="2" type="ORF">IQ241_22330</name>
</gene>
<proteinExistence type="predicted"/>
<dbReference type="FunFam" id="3.40.50.880:FF:000033">
    <property type="entry name" value="Glutamine amidotransferase class-I"/>
    <property type="match status" value="1"/>
</dbReference>
<accession>A0A8J7ALE0</accession>
<dbReference type="GO" id="GO:0005829">
    <property type="term" value="C:cytosol"/>
    <property type="evidence" value="ECO:0007669"/>
    <property type="project" value="TreeGrafter"/>
</dbReference>
<protein>
    <submittedName>
        <fullName evidence="2">Glutamine amidotransferase</fullName>
    </submittedName>
</protein>
<dbReference type="CDD" id="cd01741">
    <property type="entry name" value="GATase1_1"/>
    <property type="match status" value="1"/>
</dbReference>
<feature type="domain" description="Glutamine amidotransferase" evidence="1">
    <location>
        <begin position="47"/>
        <end position="180"/>
    </location>
</feature>
<evidence type="ECO:0000259" key="1">
    <source>
        <dbReference type="Pfam" id="PF00117"/>
    </source>
</evidence>
<sequence>MSSPNPVLTVVHQETSTPGLIGTKLSELGYSIDLRCPALGDSLPEHLDQHSAALVFGGPMSANDETEPFIRKELDWISQVLTAGKPYLGVCLGAQMLARVLGATVDHHPKAHREIGYHPIYATAAGQDLFPPELYVYQWHQEGFEIPASATLLAKGDAFPNQAFRYGSQAYGVQFHPEITADMIDFWTGKAPEQLVLAGAQPRDLHFKYHQQHGAAVERWLEPFLQTWLSA</sequence>
<dbReference type="InterPro" id="IPR044992">
    <property type="entry name" value="ChyE-like"/>
</dbReference>